<proteinExistence type="inferred from homology"/>
<feature type="binding site" evidence="5">
    <location>
        <position position="284"/>
    </location>
    <ligand>
        <name>Fe cation</name>
        <dbReference type="ChEBI" id="CHEBI:24875"/>
        <note>catalytic</note>
    </ligand>
</feature>
<dbReference type="OrthoDB" id="6636843at2"/>
<evidence type="ECO:0000313" key="8">
    <source>
        <dbReference type="Proteomes" id="UP000051380"/>
    </source>
</evidence>
<keyword evidence="3 6" id="KW-0560">Oxidoreductase</keyword>
<keyword evidence="4 5" id="KW-0408">Iron</keyword>
<dbReference type="GO" id="GO:0010436">
    <property type="term" value="F:carotenoid dioxygenase activity"/>
    <property type="evidence" value="ECO:0007669"/>
    <property type="project" value="TreeGrafter"/>
</dbReference>
<feature type="binding site" evidence="5">
    <location>
        <position position="169"/>
    </location>
    <ligand>
        <name>Fe cation</name>
        <dbReference type="ChEBI" id="CHEBI:24875"/>
        <note>catalytic</note>
    </ligand>
</feature>
<sequence>MAVRFPSDPSVAGFSAPARFEADIFDCEVVGAIPSELNGAFYRAAPDWFYPALHDDDAGLFNADGYISMFRFHGGNVDYRGRYVRTERYLANRKARRQLFGNYRNARTDDPAAHGLDRTTANTSVYHHGGLLWALKEDALPTVIDPVTLETKGQWDFHGKYTSRTFTAHPKTDPHTGEMICYGYEACGEISDDVFVYFVDRTGQVTREVRFKAPVISMMHDIAITEKHIVFNTCGYVTDQQRIDAGKVHWGWDSSVPTYVAILPRDGDAKDVRWFKGPERGAIHLLNGVTMGDKVIVDAPVSNGNPFPHFHAVDGSPWDPHAARTVLRRWTFDLNSKDDGWAEETLFADFHGLLPRIDERFWSLRHRYGFQGYADPSRPVHAAAERMHGKMRITNCYARFDFDTGEARSYFAGDACALQEVQFIPRRADSPEGEGYLIGVASNYAEMRSELVVVDAQRPDEGDIARVILPFRLAPQIHGWWVPGDQLPPADV</sequence>
<evidence type="ECO:0000256" key="2">
    <source>
        <dbReference type="ARBA" id="ARBA00022723"/>
    </source>
</evidence>
<dbReference type="AlphaFoldDB" id="A0A0R3CPV4"/>
<feature type="binding site" evidence="5">
    <location>
        <position position="220"/>
    </location>
    <ligand>
        <name>Fe cation</name>
        <dbReference type="ChEBI" id="CHEBI:24875"/>
        <note>catalytic</note>
    </ligand>
</feature>
<reference evidence="7 8" key="1">
    <citation type="submission" date="2015-09" db="EMBL/GenBank/DDBJ databases">
        <title>Draft Genome Sequence of the Strain BR 3267 (Bradyrhizobium yuanmingense) recommended as inoculant for cowpea in Brazil.</title>
        <authorList>
            <person name="Simoes-Araujo J.L."/>
            <person name="Zilli J.E."/>
        </authorList>
    </citation>
    <scope>NUCLEOTIDE SEQUENCE [LARGE SCALE GENOMIC DNA]</scope>
    <source>
        <strain evidence="7 8">BR3267</strain>
    </source>
</reference>
<organism evidence="7 8">
    <name type="scientific">Bradyrhizobium yuanmingense</name>
    <dbReference type="NCBI Taxonomy" id="108015"/>
    <lineage>
        <taxon>Bacteria</taxon>
        <taxon>Pseudomonadati</taxon>
        <taxon>Pseudomonadota</taxon>
        <taxon>Alphaproteobacteria</taxon>
        <taxon>Hyphomicrobiales</taxon>
        <taxon>Nitrobacteraceae</taxon>
        <taxon>Bradyrhizobium</taxon>
    </lineage>
</organism>
<evidence type="ECO:0000256" key="4">
    <source>
        <dbReference type="ARBA" id="ARBA00023004"/>
    </source>
</evidence>
<protein>
    <recommendedName>
        <fullName evidence="6">Dioxygenase</fullName>
        <ecNumber evidence="6">1.13.11.-</ecNumber>
    </recommendedName>
</protein>
<evidence type="ECO:0000256" key="3">
    <source>
        <dbReference type="ARBA" id="ARBA00023002"/>
    </source>
</evidence>
<comment type="cofactor">
    <cofactor evidence="5 6">
        <name>Fe(2+)</name>
        <dbReference type="ChEBI" id="CHEBI:29033"/>
    </cofactor>
    <text evidence="5 6">Binds 1 Fe(2+) ion per subunit.</text>
</comment>
<dbReference type="RefSeq" id="WP_057026617.1">
    <property type="nucleotide sequence ID" value="NZ_LJYF01000009.1"/>
</dbReference>
<name>A0A0R3CPV4_9BRAD</name>
<dbReference type="InterPro" id="IPR004294">
    <property type="entry name" value="Carotenoid_Oase"/>
</dbReference>
<comment type="similarity">
    <text evidence="1 6">Belongs to the carotenoid oxygenase family.</text>
</comment>
<feature type="binding site" evidence="5">
    <location>
        <position position="478"/>
    </location>
    <ligand>
        <name>Fe cation</name>
        <dbReference type="ChEBI" id="CHEBI:24875"/>
        <note>catalytic</note>
    </ligand>
</feature>
<dbReference type="PANTHER" id="PTHR10543:SF89">
    <property type="entry name" value="CAROTENOID 9,10(9',10')-CLEAVAGE DIOXYGENASE 1"/>
    <property type="match status" value="1"/>
</dbReference>
<evidence type="ECO:0000313" key="7">
    <source>
        <dbReference type="EMBL" id="KRP99792.1"/>
    </source>
</evidence>
<evidence type="ECO:0000256" key="5">
    <source>
        <dbReference type="PIRSR" id="PIRSR604294-1"/>
    </source>
</evidence>
<evidence type="ECO:0000256" key="6">
    <source>
        <dbReference type="RuleBase" id="RU364048"/>
    </source>
</evidence>
<gene>
    <name evidence="7" type="ORF">AOQ72_11465</name>
</gene>
<dbReference type="EC" id="1.13.11.-" evidence="6"/>
<accession>A0A0R3CPV4</accession>
<keyword evidence="6 7" id="KW-0223">Dioxygenase</keyword>
<keyword evidence="2 5" id="KW-0479">Metal-binding</keyword>
<dbReference type="Proteomes" id="UP000051380">
    <property type="component" value="Unassembled WGS sequence"/>
</dbReference>
<dbReference type="GO" id="GO:0046872">
    <property type="term" value="F:metal ion binding"/>
    <property type="evidence" value="ECO:0007669"/>
    <property type="project" value="UniProtKB-KW"/>
</dbReference>
<dbReference type="EMBL" id="LJYF01000009">
    <property type="protein sequence ID" value="KRP99792.1"/>
    <property type="molecule type" value="Genomic_DNA"/>
</dbReference>
<comment type="caution">
    <text evidence="7">The sequence shown here is derived from an EMBL/GenBank/DDBJ whole genome shotgun (WGS) entry which is preliminary data.</text>
</comment>
<evidence type="ECO:0000256" key="1">
    <source>
        <dbReference type="ARBA" id="ARBA00006787"/>
    </source>
</evidence>
<dbReference type="GO" id="GO:0016121">
    <property type="term" value="P:carotene catabolic process"/>
    <property type="evidence" value="ECO:0007669"/>
    <property type="project" value="TreeGrafter"/>
</dbReference>
<dbReference type="PANTHER" id="PTHR10543">
    <property type="entry name" value="BETA-CAROTENE DIOXYGENASE"/>
    <property type="match status" value="1"/>
</dbReference>
<dbReference type="Pfam" id="PF03055">
    <property type="entry name" value="RPE65"/>
    <property type="match status" value="1"/>
</dbReference>